<dbReference type="Proteomes" id="UP000799423">
    <property type="component" value="Unassembled WGS sequence"/>
</dbReference>
<organism evidence="3 4">
    <name type="scientific">Plenodomus tracheiphilus IPT5</name>
    <dbReference type="NCBI Taxonomy" id="1408161"/>
    <lineage>
        <taxon>Eukaryota</taxon>
        <taxon>Fungi</taxon>
        <taxon>Dikarya</taxon>
        <taxon>Ascomycota</taxon>
        <taxon>Pezizomycotina</taxon>
        <taxon>Dothideomycetes</taxon>
        <taxon>Pleosporomycetidae</taxon>
        <taxon>Pleosporales</taxon>
        <taxon>Pleosporineae</taxon>
        <taxon>Leptosphaeriaceae</taxon>
        <taxon>Plenodomus</taxon>
    </lineage>
</organism>
<feature type="region of interest" description="Disordered" evidence="1">
    <location>
        <begin position="481"/>
        <end position="558"/>
    </location>
</feature>
<feature type="compositionally biased region" description="Basic residues" evidence="1">
    <location>
        <begin position="138"/>
        <end position="150"/>
    </location>
</feature>
<sequence>MSLDGQRVPAWRRLGLALKNEGQSGVAVPEPQAPHNIPELVSTYDASVETRDNHTSPIEPHVNEKPSRLGKRKHQPEPAEDADQTSKKSKTEPTEGKTNGAAAYDLPIVSETANVTIHAPSEKPTPSTTQPKGDPNYRKKKEKVPKRRKENAKPKATVPSPSEIAKPDAQPTLLASTETDHLAPSNIHKLSKKDKSRQESDSASPSQNDRRKSVAFTPDTKTSDGNSGQELFKKWVAEQKGTGDVSAPPAVSNFTLHSLIAEEEKAARKNGQLDKKTAAEEPPATASEAVEQKTPTSTQQAPAANKAAPPSAPSASTAKGKKKDPAVYIAYLTQYYSDRDNWKFNKAKQNDVVDNALSIFRIPHEHTEALSEYVAGLKGVGVIDRLRERCQTTLKELDEQDAQKPMDDVQARKVAEQEAEHERIIQERKRRRTDGDVEKFMHHPHGDGYIRRLQRKRAEALLTALGRAAPILPAVNQHTGINPMMKSVAPPQRDARKRKRRTDVSSDESSSDSSSDDDSSDSDSESDSDESKSNAASSSSSSDSGSSSDGDSSDGDSD</sequence>
<dbReference type="Pfam" id="PF10180">
    <property type="entry name" value="WKF"/>
    <property type="match status" value="1"/>
</dbReference>
<dbReference type="PANTHER" id="PTHR22306:SF2">
    <property type="entry name" value="CHROMOSOME 7 OPEN READING FRAME 50"/>
    <property type="match status" value="1"/>
</dbReference>
<name>A0A6A7B4H7_9PLEO</name>
<feature type="compositionally biased region" description="Basic and acidic residues" evidence="1">
    <location>
        <begin position="84"/>
        <end position="95"/>
    </location>
</feature>
<reference evidence="3" key="1">
    <citation type="submission" date="2020-01" db="EMBL/GenBank/DDBJ databases">
        <authorList>
            <consortium name="DOE Joint Genome Institute"/>
            <person name="Haridas S."/>
            <person name="Albert R."/>
            <person name="Binder M."/>
            <person name="Bloem J."/>
            <person name="Labutti K."/>
            <person name="Salamov A."/>
            <person name="Andreopoulos B."/>
            <person name="Baker S.E."/>
            <person name="Barry K."/>
            <person name="Bills G."/>
            <person name="Bluhm B.H."/>
            <person name="Cannon C."/>
            <person name="Castanera R."/>
            <person name="Culley D.E."/>
            <person name="Daum C."/>
            <person name="Ezra D."/>
            <person name="Gonzalez J.B."/>
            <person name="Henrissat B."/>
            <person name="Kuo A."/>
            <person name="Liang C."/>
            <person name="Lipzen A."/>
            <person name="Lutzoni F."/>
            <person name="Magnuson J."/>
            <person name="Mondo S."/>
            <person name="Nolan M."/>
            <person name="Ohm R."/>
            <person name="Pangilinan J."/>
            <person name="Park H.-J."/>
            <person name="Ramirez L."/>
            <person name="Alfaro M."/>
            <person name="Sun H."/>
            <person name="Tritt A."/>
            <person name="Yoshinaga Y."/>
            <person name="Zwiers L.-H."/>
            <person name="Turgeon B.G."/>
            <person name="Goodwin S.B."/>
            <person name="Spatafora J.W."/>
            <person name="Crous P.W."/>
            <person name="Grigoriev I.V."/>
        </authorList>
    </citation>
    <scope>NUCLEOTIDE SEQUENCE</scope>
    <source>
        <strain evidence="3">IPT5</strain>
    </source>
</reference>
<accession>A0A6A7B4H7</accession>
<dbReference type="OrthoDB" id="10261563at2759"/>
<feature type="compositionally biased region" description="Basic and acidic residues" evidence="1">
    <location>
        <begin position="265"/>
        <end position="279"/>
    </location>
</feature>
<gene>
    <name evidence="3" type="ORF">T440DRAFT_468400</name>
</gene>
<evidence type="ECO:0000256" key="1">
    <source>
        <dbReference type="SAM" id="MobiDB-lite"/>
    </source>
</evidence>
<feature type="compositionally biased region" description="Low complexity" evidence="1">
    <location>
        <begin position="533"/>
        <end position="550"/>
    </location>
</feature>
<dbReference type="PANTHER" id="PTHR22306">
    <property type="entry name" value="CHROMOSOME 7 OPEN READING FRAME 50"/>
    <property type="match status" value="1"/>
</dbReference>
<dbReference type="AlphaFoldDB" id="A0A6A7B4H7"/>
<feature type="region of interest" description="Disordered" evidence="1">
    <location>
        <begin position="265"/>
        <end position="322"/>
    </location>
</feature>
<proteinExistence type="predicted"/>
<feature type="compositionally biased region" description="Acidic residues" evidence="1">
    <location>
        <begin position="505"/>
        <end position="528"/>
    </location>
</feature>
<dbReference type="EMBL" id="MU006306">
    <property type="protein sequence ID" value="KAF2850411.1"/>
    <property type="molecule type" value="Genomic_DNA"/>
</dbReference>
<keyword evidence="4" id="KW-1185">Reference proteome</keyword>
<evidence type="ECO:0000313" key="3">
    <source>
        <dbReference type="EMBL" id="KAF2850411.1"/>
    </source>
</evidence>
<feature type="compositionally biased region" description="Polar residues" evidence="1">
    <location>
        <begin position="219"/>
        <end position="229"/>
    </location>
</feature>
<feature type="region of interest" description="Disordered" evidence="1">
    <location>
        <begin position="21"/>
        <end position="235"/>
    </location>
</feature>
<feature type="region of interest" description="Disordered" evidence="1">
    <location>
        <begin position="417"/>
        <end position="450"/>
    </location>
</feature>
<feature type="domain" description="WKF" evidence="2">
    <location>
        <begin position="330"/>
        <end position="392"/>
    </location>
</feature>
<feature type="compositionally biased region" description="Low complexity" evidence="1">
    <location>
        <begin position="301"/>
        <end position="318"/>
    </location>
</feature>
<evidence type="ECO:0000313" key="4">
    <source>
        <dbReference type="Proteomes" id="UP000799423"/>
    </source>
</evidence>
<protein>
    <recommendedName>
        <fullName evidence="2">WKF domain-containing protein</fullName>
    </recommendedName>
</protein>
<dbReference type="InterPro" id="IPR019327">
    <property type="entry name" value="WKF"/>
</dbReference>
<evidence type="ECO:0000259" key="2">
    <source>
        <dbReference type="Pfam" id="PF10180"/>
    </source>
</evidence>